<gene>
    <name evidence="3" type="ORF">OCL06_10330</name>
</gene>
<feature type="transmembrane region" description="Helical" evidence="1">
    <location>
        <begin position="191"/>
        <end position="213"/>
    </location>
</feature>
<dbReference type="Proteomes" id="UP001209257">
    <property type="component" value="Unassembled WGS sequence"/>
</dbReference>
<feature type="transmembrane region" description="Helical" evidence="1">
    <location>
        <begin position="37"/>
        <end position="56"/>
    </location>
</feature>
<sequence length="632" mass="70485">MPYLYAYSFCAFLVCVLLVAAIKSLRGRRGALSKRLCLDDLLVLLVPALLIAITHIADNRAFSLLIAIGVGIYGLLVWLDAVLFVQYRIEINRQTLAWFFTGSKGIAKGLPHLLSFFRRYPSALLIPPVWFYSLSVLVVADYGAILLVPVLVSALAAVACSARLADSAVTSIVAALCAVTLITMADVNAAGLHTFAGGGLALLVSALLALAVYRQLLAPQHEFFTTPTLLINLLADDSFKPEAAFEPRDEHARHVDADYSAKPKSRYFGACQNANIILITMESLGCYIDPYMQSAAKSRLAERMRKHGWMSANHFSLCPNTTVATNQIYTGDYSNNPYNKSDSLFPGRAPRHVSHLQANGYKALFLDSADTNLYDYHKLLSRIGFDRYWGSDDIPANGRKADYRLWNMVDAIVDEVADSPFFLHIINDQTHMPYEVVDETKFNRHSGKTARAKYLNAVEEVDYILDEFLRRLGAKLDLSNTLLVFTGDHGESFGEYGYSFHSNSVIMPQIRVPFLMSHPRLESRAIAHSCHFDLFPTFFDLLGIEFDYPALGTPMGIDDREFAYFAHSATLKGNSPANFGFIRDGELLWMDRLFNQVNLLSHQQTRIAIDSREQAYAKSLLHKMLSSRGVIA</sequence>
<dbReference type="Pfam" id="PF00884">
    <property type="entry name" value="Sulfatase"/>
    <property type="match status" value="1"/>
</dbReference>
<protein>
    <submittedName>
        <fullName evidence="3">LTA synthase family protein</fullName>
    </submittedName>
</protein>
<keyword evidence="4" id="KW-1185">Reference proteome</keyword>
<comment type="caution">
    <text evidence="3">The sequence shown here is derived from an EMBL/GenBank/DDBJ whole genome shotgun (WGS) entry which is preliminary data.</text>
</comment>
<feature type="transmembrane region" description="Helical" evidence="1">
    <location>
        <begin position="62"/>
        <end position="84"/>
    </location>
</feature>
<feature type="transmembrane region" description="Helical" evidence="1">
    <location>
        <begin position="164"/>
        <end position="185"/>
    </location>
</feature>
<keyword evidence="1" id="KW-0812">Transmembrane</keyword>
<feature type="domain" description="Sulfatase N-terminal" evidence="2">
    <location>
        <begin position="275"/>
        <end position="544"/>
    </location>
</feature>
<feature type="transmembrane region" description="Helical" evidence="1">
    <location>
        <begin position="129"/>
        <end position="152"/>
    </location>
</feature>
<accession>A0ABT2VNX9</accession>
<dbReference type="InterPro" id="IPR017850">
    <property type="entry name" value="Alkaline_phosphatase_core_sf"/>
</dbReference>
<dbReference type="RefSeq" id="WP_262994222.1">
    <property type="nucleotide sequence ID" value="NZ_JAOTJC010000008.1"/>
</dbReference>
<name>A0ABT2VNX9_9ALTE</name>
<dbReference type="PANTHER" id="PTHR43751:SF3">
    <property type="entry name" value="SULFATASE N-TERMINAL DOMAIN-CONTAINING PROTEIN"/>
    <property type="match status" value="1"/>
</dbReference>
<dbReference type="EMBL" id="JAOTJC010000008">
    <property type="protein sequence ID" value="MCU7554997.1"/>
    <property type="molecule type" value="Genomic_DNA"/>
</dbReference>
<dbReference type="SUPFAM" id="SSF53649">
    <property type="entry name" value="Alkaline phosphatase-like"/>
    <property type="match status" value="1"/>
</dbReference>
<reference evidence="4" key="1">
    <citation type="submission" date="2023-07" db="EMBL/GenBank/DDBJ databases">
        <title>Study on multiphase classification of strain Alteromonas salexigens isolated from the Yellow Sea.</title>
        <authorList>
            <person name="Sun L."/>
        </authorList>
    </citation>
    <scope>NUCLEOTIDE SEQUENCE [LARGE SCALE GENOMIC DNA]</scope>
    <source>
        <strain evidence="4">ASW11-19</strain>
    </source>
</reference>
<dbReference type="Gene3D" id="3.40.720.10">
    <property type="entry name" value="Alkaline Phosphatase, subunit A"/>
    <property type="match status" value="1"/>
</dbReference>
<feature type="transmembrane region" description="Helical" evidence="1">
    <location>
        <begin position="6"/>
        <end position="25"/>
    </location>
</feature>
<dbReference type="PANTHER" id="PTHR43751">
    <property type="entry name" value="SULFATASE"/>
    <property type="match status" value="1"/>
</dbReference>
<keyword evidence="1" id="KW-1133">Transmembrane helix</keyword>
<dbReference type="InterPro" id="IPR000917">
    <property type="entry name" value="Sulfatase_N"/>
</dbReference>
<evidence type="ECO:0000313" key="3">
    <source>
        <dbReference type="EMBL" id="MCU7554997.1"/>
    </source>
</evidence>
<evidence type="ECO:0000259" key="2">
    <source>
        <dbReference type="Pfam" id="PF00884"/>
    </source>
</evidence>
<evidence type="ECO:0000313" key="4">
    <source>
        <dbReference type="Proteomes" id="UP001209257"/>
    </source>
</evidence>
<organism evidence="3 4">
    <name type="scientific">Alteromonas salexigens</name>
    <dbReference type="NCBI Taxonomy" id="2982530"/>
    <lineage>
        <taxon>Bacteria</taxon>
        <taxon>Pseudomonadati</taxon>
        <taxon>Pseudomonadota</taxon>
        <taxon>Gammaproteobacteria</taxon>
        <taxon>Alteromonadales</taxon>
        <taxon>Alteromonadaceae</taxon>
        <taxon>Alteromonas/Salinimonas group</taxon>
        <taxon>Alteromonas</taxon>
    </lineage>
</organism>
<proteinExistence type="predicted"/>
<evidence type="ECO:0000256" key="1">
    <source>
        <dbReference type="SAM" id="Phobius"/>
    </source>
</evidence>
<dbReference type="InterPro" id="IPR052701">
    <property type="entry name" value="GAG_Ulvan_Degrading_Sulfatases"/>
</dbReference>
<keyword evidence="1" id="KW-0472">Membrane</keyword>